<dbReference type="GO" id="GO:0015171">
    <property type="term" value="F:amino acid transmembrane transporter activity"/>
    <property type="evidence" value="ECO:0007669"/>
    <property type="project" value="TreeGrafter"/>
</dbReference>
<feature type="transmembrane region" description="Helical" evidence="7">
    <location>
        <begin position="173"/>
        <end position="191"/>
    </location>
</feature>
<dbReference type="AlphaFoldDB" id="A0AAV9PP83"/>
<dbReference type="InterPro" id="IPR004840">
    <property type="entry name" value="Amino_acid_permease_CS"/>
</dbReference>
<evidence type="ECO:0000256" key="1">
    <source>
        <dbReference type="ARBA" id="ARBA00004141"/>
    </source>
</evidence>
<dbReference type="PANTHER" id="PTHR43341">
    <property type="entry name" value="AMINO ACID PERMEASE"/>
    <property type="match status" value="1"/>
</dbReference>
<accession>A0AAV9PP83</accession>
<feature type="transmembrane region" description="Helical" evidence="7">
    <location>
        <begin position="290"/>
        <end position="309"/>
    </location>
</feature>
<evidence type="ECO:0000256" key="4">
    <source>
        <dbReference type="ARBA" id="ARBA00022970"/>
    </source>
</evidence>
<organism evidence="9 10">
    <name type="scientific">Saxophila tyrrhenica</name>
    <dbReference type="NCBI Taxonomy" id="1690608"/>
    <lineage>
        <taxon>Eukaryota</taxon>
        <taxon>Fungi</taxon>
        <taxon>Dikarya</taxon>
        <taxon>Ascomycota</taxon>
        <taxon>Pezizomycotina</taxon>
        <taxon>Dothideomycetes</taxon>
        <taxon>Dothideomycetidae</taxon>
        <taxon>Mycosphaerellales</taxon>
        <taxon>Extremaceae</taxon>
        <taxon>Saxophila</taxon>
    </lineage>
</organism>
<dbReference type="InterPro" id="IPR050524">
    <property type="entry name" value="APC_YAT"/>
</dbReference>
<keyword evidence="6 7" id="KW-0472">Membrane</keyword>
<feature type="transmembrane region" description="Helical" evidence="7">
    <location>
        <begin position="495"/>
        <end position="512"/>
    </location>
</feature>
<sequence>MSLNPAAPPAVYDPNGVGSVYPDEKGYISEKRGSLVEPHPEYDVIEASGGHELKRDLKSRHMQMIAIGGAIGAGLFVGIGGAFQSGGPASVLIGFIIIGAAMYFVMQALAELGVMYPVNGAFFTYAHRFISPAWGFATGWDYAIQWLTVLPFEITAATLTLEYWKASRELDKAVWVTVFLAVLFIIQIFGVKGYGETEFFLSIIKIIACSGFIILGIIINVGGVPTDDRGYLGGQFWHEPKGQAFKGGFLGFCGVFVTAAFSFAGTELTGLAAAEAANPIKSIPMATKQVLWRICFFYILCLLIVGLDVSSDDKRLLNSSNDNTKFSPFVIAIADANIPYLPGIFNGVITLSVISVANSCTFGSTRTLQALAARKMAPKFFAYVDKSGRPIWCIVLQFCFGLLAYVIDAGGDAPGQFFNWLLALSGIGNLFIWASICISHIRFRKAWKLHGHSLDELPFKASFGMTGSYIGVFLFVIVLMATFYTAVASLDAESFFTSFLAGPLILFLYLLWKVVTKEWYLLTPLESIDVSYGVRTNLEDLQAAAEQQRKERAMRNFPMRVVHTLF</sequence>
<evidence type="ECO:0000256" key="3">
    <source>
        <dbReference type="ARBA" id="ARBA00022692"/>
    </source>
</evidence>
<dbReference type="GO" id="GO:0016020">
    <property type="term" value="C:membrane"/>
    <property type="evidence" value="ECO:0007669"/>
    <property type="project" value="UniProtKB-SubCell"/>
</dbReference>
<evidence type="ECO:0000259" key="8">
    <source>
        <dbReference type="Pfam" id="PF00324"/>
    </source>
</evidence>
<feature type="transmembrane region" description="Helical" evidence="7">
    <location>
        <begin position="462"/>
        <end position="483"/>
    </location>
</feature>
<name>A0AAV9PP83_9PEZI</name>
<feature type="transmembrane region" description="Helical" evidence="7">
    <location>
        <begin position="89"/>
        <end position="106"/>
    </location>
</feature>
<feature type="transmembrane region" description="Helical" evidence="7">
    <location>
        <begin position="203"/>
        <end position="223"/>
    </location>
</feature>
<feature type="transmembrane region" description="Helical" evidence="7">
    <location>
        <begin position="391"/>
        <end position="411"/>
    </location>
</feature>
<dbReference type="PROSITE" id="PS00218">
    <property type="entry name" value="AMINO_ACID_PERMEASE_1"/>
    <property type="match status" value="1"/>
</dbReference>
<dbReference type="Proteomes" id="UP001337655">
    <property type="component" value="Unassembled WGS sequence"/>
</dbReference>
<comment type="caution">
    <text evidence="9">The sequence shown here is derived from an EMBL/GenBank/DDBJ whole genome shotgun (WGS) entry which is preliminary data.</text>
</comment>
<evidence type="ECO:0000313" key="10">
    <source>
        <dbReference type="Proteomes" id="UP001337655"/>
    </source>
</evidence>
<dbReference type="Gene3D" id="1.20.1740.10">
    <property type="entry name" value="Amino acid/polyamine transporter I"/>
    <property type="match status" value="1"/>
</dbReference>
<dbReference type="RefSeq" id="XP_064664464.1">
    <property type="nucleotide sequence ID" value="XM_064798230.1"/>
</dbReference>
<comment type="subcellular location">
    <subcellularLocation>
        <location evidence="1">Membrane</location>
        <topology evidence="1">Multi-pass membrane protein</topology>
    </subcellularLocation>
</comment>
<protein>
    <recommendedName>
        <fullName evidence="8">Amino acid permease/ SLC12A domain-containing protein</fullName>
    </recommendedName>
</protein>
<dbReference type="Pfam" id="PF00324">
    <property type="entry name" value="AA_permease"/>
    <property type="match status" value="1"/>
</dbReference>
<keyword evidence="3 7" id="KW-0812">Transmembrane</keyword>
<feature type="transmembrane region" description="Helical" evidence="7">
    <location>
        <begin position="417"/>
        <end position="441"/>
    </location>
</feature>
<gene>
    <name evidence="9" type="ORF">LTR77_000966</name>
</gene>
<feature type="transmembrane region" description="Helical" evidence="7">
    <location>
        <begin position="244"/>
        <end position="264"/>
    </location>
</feature>
<evidence type="ECO:0000256" key="2">
    <source>
        <dbReference type="ARBA" id="ARBA00022448"/>
    </source>
</evidence>
<keyword evidence="10" id="KW-1185">Reference proteome</keyword>
<evidence type="ECO:0000256" key="6">
    <source>
        <dbReference type="ARBA" id="ARBA00023136"/>
    </source>
</evidence>
<evidence type="ECO:0000313" key="9">
    <source>
        <dbReference type="EMBL" id="KAK5175826.1"/>
    </source>
</evidence>
<dbReference type="InterPro" id="IPR004841">
    <property type="entry name" value="AA-permease/SLC12A_dom"/>
</dbReference>
<keyword evidence="2" id="KW-0813">Transport</keyword>
<proteinExistence type="predicted"/>
<feature type="transmembrane region" description="Helical" evidence="7">
    <location>
        <begin position="64"/>
        <end position="83"/>
    </location>
</feature>
<dbReference type="PIRSF" id="PIRSF006060">
    <property type="entry name" value="AA_transporter"/>
    <property type="match status" value="1"/>
</dbReference>
<keyword evidence="4" id="KW-0029">Amino-acid transport</keyword>
<dbReference type="EMBL" id="JAVRRT010000001">
    <property type="protein sequence ID" value="KAK5175826.1"/>
    <property type="molecule type" value="Genomic_DNA"/>
</dbReference>
<evidence type="ECO:0000256" key="5">
    <source>
        <dbReference type="ARBA" id="ARBA00022989"/>
    </source>
</evidence>
<keyword evidence="5 7" id="KW-1133">Transmembrane helix</keyword>
<feature type="domain" description="Amino acid permease/ SLC12A" evidence="8">
    <location>
        <begin position="61"/>
        <end position="520"/>
    </location>
</feature>
<dbReference type="PANTHER" id="PTHR43341:SF1">
    <property type="entry name" value="GENERAL AMINO-ACID PERMEASE GAP1"/>
    <property type="match status" value="1"/>
</dbReference>
<evidence type="ECO:0000256" key="7">
    <source>
        <dbReference type="SAM" id="Phobius"/>
    </source>
</evidence>
<reference evidence="9 10" key="1">
    <citation type="submission" date="2023-08" db="EMBL/GenBank/DDBJ databases">
        <title>Black Yeasts Isolated from many extreme environments.</title>
        <authorList>
            <person name="Coleine C."/>
            <person name="Stajich J.E."/>
            <person name="Selbmann L."/>
        </authorList>
    </citation>
    <scope>NUCLEOTIDE SEQUENCE [LARGE SCALE GENOMIC DNA]</scope>
    <source>
        <strain evidence="9 10">CCFEE 5935</strain>
    </source>
</reference>
<dbReference type="FunFam" id="1.20.1740.10:FF:000017">
    <property type="entry name" value="Amino acid permease"/>
    <property type="match status" value="1"/>
</dbReference>
<dbReference type="GeneID" id="89922315"/>